<feature type="transmembrane region" description="Helical" evidence="6">
    <location>
        <begin position="78"/>
        <end position="102"/>
    </location>
</feature>
<feature type="coiled-coil region" evidence="5">
    <location>
        <begin position="125"/>
        <end position="152"/>
    </location>
</feature>
<evidence type="ECO:0000256" key="2">
    <source>
        <dbReference type="ARBA" id="ARBA00022692"/>
    </source>
</evidence>
<dbReference type="Proteomes" id="UP000019486">
    <property type="component" value="Unassembled WGS sequence"/>
</dbReference>
<dbReference type="InterPro" id="IPR021147">
    <property type="entry name" value="DUF697"/>
</dbReference>
<dbReference type="STRING" id="1385369.N825_33815"/>
<accession>W9H821</accession>
<keyword evidence="5" id="KW-0175">Coiled coil</keyword>
<evidence type="ECO:0000256" key="3">
    <source>
        <dbReference type="ARBA" id="ARBA00022989"/>
    </source>
</evidence>
<evidence type="ECO:0000256" key="5">
    <source>
        <dbReference type="SAM" id="Coils"/>
    </source>
</evidence>
<keyword evidence="3 6" id="KW-1133">Transmembrane helix</keyword>
<comment type="caution">
    <text evidence="7">The sequence shown here is derived from an EMBL/GenBank/DDBJ whole genome shotgun (WGS) entry which is preliminary data.</text>
</comment>
<dbReference type="GO" id="GO:0016020">
    <property type="term" value="C:membrane"/>
    <property type="evidence" value="ECO:0007669"/>
    <property type="project" value="UniProtKB-SubCell"/>
</dbReference>
<dbReference type="EMBL" id="AVFL01000006">
    <property type="protein sequence ID" value="EWY40911.1"/>
    <property type="molecule type" value="Genomic_DNA"/>
</dbReference>
<keyword evidence="8" id="KW-1185">Reference proteome</keyword>
<gene>
    <name evidence="7" type="ORF">N825_33815</name>
</gene>
<reference evidence="7 8" key="1">
    <citation type="submission" date="2013-08" db="EMBL/GenBank/DDBJ databases">
        <title>The genome sequence of Skermanella stibiiresistens.</title>
        <authorList>
            <person name="Zhu W."/>
            <person name="Wang G."/>
        </authorList>
    </citation>
    <scope>NUCLEOTIDE SEQUENCE [LARGE SCALE GENOMIC DNA]</scope>
    <source>
        <strain evidence="7 8">SB22</strain>
    </source>
</reference>
<dbReference type="Pfam" id="PF05128">
    <property type="entry name" value="DUF697"/>
    <property type="match status" value="1"/>
</dbReference>
<keyword evidence="4 6" id="KW-0472">Membrane</keyword>
<evidence type="ECO:0000256" key="4">
    <source>
        <dbReference type="ARBA" id="ARBA00023136"/>
    </source>
</evidence>
<feature type="transmembrane region" description="Helical" evidence="6">
    <location>
        <begin position="6"/>
        <end position="31"/>
    </location>
</feature>
<organism evidence="7 8">
    <name type="scientific">Skermanella stibiiresistens SB22</name>
    <dbReference type="NCBI Taxonomy" id="1385369"/>
    <lineage>
        <taxon>Bacteria</taxon>
        <taxon>Pseudomonadati</taxon>
        <taxon>Pseudomonadota</taxon>
        <taxon>Alphaproteobacteria</taxon>
        <taxon>Rhodospirillales</taxon>
        <taxon>Azospirillaceae</taxon>
        <taxon>Skermanella</taxon>
    </lineage>
</organism>
<proteinExistence type="predicted"/>
<evidence type="ECO:0008006" key="9">
    <source>
        <dbReference type="Google" id="ProtNLM"/>
    </source>
</evidence>
<keyword evidence="2 6" id="KW-0812">Transmembrane</keyword>
<sequence length="163" mass="17111">MIVKHHAIMAAGFGLVPVPFVDLAAVVGVQINMLQELSKLYEVPFSQQRSRSIVASLIGGGLPFAASAMPIVGSILKLVPVVGSVLGGVVMPGLSTATTIALGRLFTKHFESGGTMIDINIEKMRAMFRTEVDQAKAEASEVEAEAKAYKADVVNSEKVAVSA</sequence>
<evidence type="ECO:0000256" key="1">
    <source>
        <dbReference type="ARBA" id="ARBA00004141"/>
    </source>
</evidence>
<dbReference type="AlphaFoldDB" id="W9H821"/>
<protein>
    <recommendedName>
        <fullName evidence="9">GTPase</fullName>
    </recommendedName>
</protein>
<evidence type="ECO:0000313" key="8">
    <source>
        <dbReference type="Proteomes" id="UP000019486"/>
    </source>
</evidence>
<comment type="subcellular location">
    <subcellularLocation>
        <location evidence="1">Membrane</location>
        <topology evidence="1">Multi-pass membrane protein</topology>
    </subcellularLocation>
</comment>
<name>W9H821_9PROT</name>
<feature type="transmembrane region" description="Helical" evidence="6">
    <location>
        <begin position="52"/>
        <end position="72"/>
    </location>
</feature>
<evidence type="ECO:0000256" key="6">
    <source>
        <dbReference type="SAM" id="Phobius"/>
    </source>
</evidence>
<evidence type="ECO:0000313" key="7">
    <source>
        <dbReference type="EMBL" id="EWY40911.1"/>
    </source>
</evidence>